<dbReference type="InterPro" id="IPR050566">
    <property type="entry name" value="Deoxyribonucleoside_kinase"/>
</dbReference>
<dbReference type="InterPro" id="IPR027417">
    <property type="entry name" value="P-loop_NTPase"/>
</dbReference>
<dbReference type="Proteomes" id="UP001431572">
    <property type="component" value="Chromosome 1"/>
</dbReference>
<keyword evidence="2" id="KW-0067">ATP-binding</keyword>
<dbReference type="PANTHER" id="PTHR10513">
    <property type="entry name" value="DEOXYNUCLEOSIDE KINASE"/>
    <property type="match status" value="1"/>
</dbReference>
<evidence type="ECO:0000313" key="5">
    <source>
        <dbReference type="EMBL" id="WJW65736.1"/>
    </source>
</evidence>
<protein>
    <submittedName>
        <fullName evidence="4">Deoxynucleoside kinase</fullName>
    </submittedName>
</protein>
<reference evidence="5" key="2">
    <citation type="journal article" date="2024" name="Nature">
        <title>Anoxygenic phototroph of the Chloroflexota uses a type I reaction centre.</title>
        <authorList>
            <person name="Tsuji J.M."/>
            <person name="Shaw N.A."/>
            <person name="Nagashima S."/>
            <person name="Venkiteswaran J.J."/>
            <person name="Schiff S.L."/>
            <person name="Watanabe T."/>
            <person name="Fukui M."/>
            <person name="Hanada S."/>
            <person name="Tank M."/>
            <person name="Neufeld J.D."/>
        </authorList>
    </citation>
    <scope>NUCLEOTIDE SEQUENCE</scope>
    <source>
        <strain evidence="5">L227-S17</strain>
    </source>
</reference>
<evidence type="ECO:0000313" key="6">
    <source>
        <dbReference type="Proteomes" id="UP000521676"/>
    </source>
</evidence>
<dbReference type="GO" id="GO:0005737">
    <property type="term" value="C:cytoplasm"/>
    <property type="evidence" value="ECO:0007669"/>
    <property type="project" value="TreeGrafter"/>
</dbReference>
<organism evidence="4 6">
    <name type="scientific">Candidatus Chlorohelix allophototropha</name>
    <dbReference type="NCBI Taxonomy" id="3003348"/>
    <lineage>
        <taxon>Bacteria</taxon>
        <taxon>Bacillati</taxon>
        <taxon>Chloroflexota</taxon>
        <taxon>Chloroflexia</taxon>
        <taxon>Candidatus Chloroheliales</taxon>
        <taxon>Candidatus Chloroheliaceae</taxon>
        <taxon>Candidatus Chlorohelix</taxon>
    </lineage>
</organism>
<dbReference type="Pfam" id="PF01712">
    <property type="entry name" value="dNK"/>
    <property type="match status" value="1"/>
</dbReference>
<evidence type="ECO:0000313" key="4">
    <source>
        <dbReference type="EMBL" id="NWJ46365.1"/>
    </source>
</evidence>
<keyword evidence="2" id="KW-0547">Nucleotide-binding</keyword>
<dbReference type="InterPro" id="IPR002624">
    <property type="entry name" value="DCK/DGK"/>
</dbReference>
<dbReference type="InterPro" id="IPR031314">
    <property type="entry name" value="DNK_dom"/>
</dbReference>
<dbReference type="EMBL" id="CP128399">
    <property type="protein sequence ID" value="WJW65736.1"/>
    <property type="molecule type" value="Genomic_DNA"/>
</dbReference>
<dbReference type="PIRSF" id="PIRSF000705">
    <property type="entry name" value="DNK"/>
    <property type="match status" value="1"/>
</dbReference>
<keyword evidence="7" id="KW-1185">Reference proteome</keyword>
<evidence type="ECO:0000256" key="2">
    <source>
        <dbReference type="PIRSR" id="PIRSR000705-3"/>
    </source>
</evidence>
<name>A0A8T7M3M3_9CHLR</name>
<keyword evidence="4" id="KW-0808">Transferase</keyword>
<dbReference type="SUPFAM" id="SSF52540">
    <property type="entry name" value="P-loop containing nucleoside triphosphate hydrolases"/>
    <property type="match status" value="1"/>
</dbReference>
<evidence type="ECO:0000256" key="1">
    <source>
        <dbReference type="PIRSR" id="PIRSR000705-1"/>
    </source>
</evidence>
<feature type="active site" description="Proton acceptor" evidence="1">
    <location>
        <position position="80"/>
    </location>
</feature>
<dbReference type="CDD" id="cd01673">
    <property type="entry name" value="dNK"/>
    <property type="match status" value="1"/>
</dbReference>
<dbReference type="GO" id="GO:0005524">
    <property type="term" value="F:ATP binding"/>
    <property type="evidence" value="ECO:0007669"/>
    <property type="project" value="UniProtKB-KW"/>
</dbReference>
<evidence type="ECO:0000313" key="7">
    <source>
        <dbReference type="Proteomes" id="UP001431572"/>
    </source>
</evidence>
<dbReference type="AlphaFoldDB" id="A0A8T7M3M3"/>
<dbReference type="PANTHER" id="PTHR10513:SF35">
    <property type="entry name" value="DEOXYADENOSINE KINASE"/>
    <property type="match status" value="1"/>
</dbReference>
<keyword evidence="4" id="KW-0418">Kinase</keyword>
<feature type="binding site" evidence="2">
    <location>
        <begin position="9"/>
        <end position="17"/>
    </location>
    <ligand>
        <name>ATP</name>
        <dbReference type="ChEBI" id="CHEBI:30616"/>
    </ligand>
</feature>
<reference evidence="4 6" key="1">
    <citation type="submission" date="2020-06" db="EMBL/GenBank/DDBJ databases">
        <title>Anoxygenic phototrophic Chloroflexota member uses a Type I reaction center.</title>
        <authorList>
            <person name="Tsuji J.M."/>
            <person name="Shaw N.A."/>
            <person name="Nagashima S."/>
            <person name="Venkiteswaran J."/>
            <person name="Schiff S.L."/>
            <person name="Hanada S."/>
            <person name="Tank M."/>
            <person name="Neufeld J.D."/>
        </authorList>
    </citation>
    <scope>NUCLEOTIDE SEQUENCE [LARGE SCALE GENOMIC DNA]</scope>
    <source>
        <strain evidence="4">L227-S17</strain>
    </source>
</reference>
<gene>
    <name evidence="4" type="ORF">HXX08_10850</name>
    <name evidence="5" type="ORF">OZ401_001514</name>
</gene>
<feature type="binding site" evidence="2">
    <location>
        <begin position="138"/>
        <end position="142"/>
    </location>
    <ligand>
        <name>ATP</name>
        <dbReference type="ChEBI" id="CHEBI:30616"/>
    </ligand>
</feature>
<sequence>MGIYITLCGNIGVGKTTLAKIIATRWRWKLYEETVQDHPYLADYYADRTRWALVSQLVFLERTFRQQIEITRGDSNAVQERSAAENLKVFAHSLNSQGILPDREFATLNDFYTMLEGLVRPANLLVYLRANEATLMQRIAKRGRSFEASGVDHVYLASLNESYERFYNEYHVGPKIEIDMNRYDVETQPDDANEVLWKISEACGYDPTLVLF</sequence>
<accession>A0A8T7M3M3</accession>
<evidence type="ECO:0000259" key="3">
    <source>
        <dbReference type="Pfam" id="PF01712"/>
    </source>
</evidence>
<proteinExistence type="predicted"/>
<dbReference type="Proteomes" id="UP000521676">
    <property type="component" value="Unassembled WGS sequence"/>
</dbReference>
<dbReference type="EMBL" id="JACATZ010000001">
    <property type="protein sequence ID" value="NWJ46365.1"/>
    <property type="molecule type" value="Genomic_DNA"/>
</dbReference>
<dbReference type="RefSeq" id="WP_341467621.1">
    <property type="nucleotide sequence ID" value="NZ_CP128399.1"/>
</dbReference>
<dbReference type="GO" id="GO:0019136">
    <property type="term" value="F:deoxynucleoside kinase activity"/>
    <property type="evidence" value="ECO:0007669"/>
    <property type="project" value="InterPro"/>
</dbReference>
<dbReference type="Gene3D" id="3.40.50.300">
    <property type="entry name" value="P-loop containing nucleotide triphosphate hydrolases"/>
    <property type="match status" value="1"/>
</dbReference>
<feature type="domain" description="Deoxynucleoside kinase" evidence="3">
    <location>
        <begin position="5"/>
        <end position="203"/>
    </location>
</feature>